<dbReference type="AlphaFoldDB" id="A0A9X8YQQ4"/>
<comment type="caution">
    <text evidence="1">The sequence shown here is derived from an EMBL/GenBank/DDBJ whole genome shotgun (WGS) entry which is preliminary data.</text>
</comment>
<gene>
    <name evidence="1" type="ORF">E0L31_08755</name>
</gene>
<dbReference type="EMBL" id="SPSG01001092">
    <property type="protein sequence ID" value="TFV14130.1"/>
    <property type="molecule type" value="Genomic_DNA"/>
</dbReference>
<organism evidence="1">
    <name type="scientific">Serratia marcescens</name>
    <dbReference type="NCBI Taxonomy" id="615"/>
    <lineage>
        <taxon>Bacteria</taxon>
        <taxon>Pseudomonadati</taxon>
        <taxon>Pseudomonadota</taxon>
        <taxon>Gammaproteobacteria</taxon>
        <taxon>Enterobacterales</taxon>
        <taxon>Yersiniaceae</taxon>
        <taxon>Serratia</taxon>
    </lineage>
</organism>
<protein>
    <submittedName>
        <fullName evidence="1">Uncharacterized protein</fullName>
    </submittedName>
</protein>
<dbReference type="InterPro" id="IPR009228">
    <property type="entry name" value="Capsid_scaffold_GpO"/>
</dbReference>
<dbReference type="Pfam" id="PF05929">
    <property type="entry name" value="Phage_GPO"/>
    <property type="match status" value="1"/>
</dbReference>
<accession>A0A9X8YQQ4</accession>
<proteinExistence type="predicted"/>
<evidence type="ECO:0000313" key="1">
    <source>
        <dbReference type="EMBL" id="TFV14130.1"/>
    </source>
</evidence>
<name>A0A9X8YQQ4_SERMA</name>
<dbReference type="RefSeq" id="WP_212562599.1">
    <property type="nucleotide sequence ID" value="NZ_SPSG02000007.1"/>
</dbReference>
<reference evidence="1" key="1">
    <citation type="submission" date="2019-03" db="EMBL/GenBank/DDBJ databases">
        <title>Serratia marcescens strain N2 draft genome.</title>
        <authorList>
            <person name="Yassin A."/>
            <person name="El-Kenawy N."/>
            <person name="Youssef N.H."/>
        </authorList>
    </citation>
    <scope>NUCLEOTIDE SEQUENCE [LARGE SCALE GENOMIC DNA]</scope>
    <source>
        <strain evidence="1">N2</strain>
    </source>
</reference>
<sequence>MRNINERSKFINVATERDYIKQSPFWIMLAREGETTDGRYISAELLIALAESYSPGLYCAPVRKSHSHLLPMHSIGEIISAKTEICDDAVCLYVLIQPNDKWFSALVELELESVQVFPALEFMESMAIIGAPYVTGMALTTEPVVKDLEPLNKFMVKA</sequence>